<name>A0A2N0YYU3_9BACI</name>
<feature type="active site" description="Proton acceptor" evidence="2">
    <location>
        <position position="73"/>
    </location>
</feature>
<dbReference type="InterPro" id="IPR013024">
    <property type="entry name" value="GGCT-like"/>
</dbReference>
<accession>A0A2N0YYU3</accession>
<dbReference type="SUPFAM" id="SSF110857">
    <property type="entry name" value="Gamma-glutamyl cyclotransferase-like"/>
    <property type="match status" value="1"/>
</dbReference>
<dbReference type="Proteomes" id="UP000233375">
    <property type="component" value="Unassembled WGS sequence"/>
</dbReference>
<dbReference type="InterPro" id="IPR009288">
    <property type="entry name" value="AIG2-like_dom"/>
</dbReference>
<evidence type="ECO:0000256" key="3">
    <source>
        <dbReference type="RuleBase" id="RU367036"/>
    </source>
</evidence>
<dbReference type="RefSeq" id="WP_101178493.1">
    <property type="nucleotide sequence ID" value="NZ_PISE01000043.1"/>
</dbReference>
<evidence type="ECO:0000256" key="2">
    <source>
        <dbReference type="PIRSR" id="PIRSR639126-1"/>
    </source>
</evidence>
<comment type="similarity">
    <text evidence="1 3">Belongs to the gamma-glutamylcyclotransferase family.</text>
</comment>
<dbReference type="PANTHER" id="PTHR12510:SF4">
    <property type="entry name" value="GAMMA-GLUTAMYLAMINECYCLOTRANSFERASE"/>
    <property type="match status" value="1"/>
</dbReference>
<dbReference type="AlphaFoldDB" id="A0A2N0YYU3"/>
<dbReference type="OrthoDB" id="8538589at2"/>
<feature type="domain" description="Gamma-glutamylcyclotransferase AIG2-like" evidence="4">
    <location>
        <begin position="4"/>
        <end position="121"/>
    </location>
</feature>
<dbReference type="Pfam" id="PF06094">
    <property type="entry name" value="GGACT"/>
    <property type="match status" value="1"/>
</dbReference>
<gene>
    <name evidence="5" type="ORF">CWS01_17665</name>
</gene>
<reference evidence="5 6" key="1">
    <citation type="journal article" date="2003" name="Int. J. Syst. Evol. Microbiol.">
        <title>Bacillus nealsonii sp. nov., isolated from a spacecraft-assembly facility, whose spores are gamma-radiation resistant.</title>
        <authorList>
            <person name="Venkateswaran K."/>
            <person name="Kempf M."/>
            <person name="Chen F."/>
            <person name="Satomi M."/>
            <person name="Nicholson W."/>
            <person name="Kern R."/>
        </authorList>
    </citation>
    <scope>NUCLEOTIDE SEQUENCE [LARGE SCALE GENOMIC DNA]</scope>
    <source>
        <strain evidence="5 6">FO-92</strain>
    </source>
</reference>
<evidence type="ECO:0000256" key="1">
    <source>
        <dbReference type="ARBA" id="ARBA00008861"/>
    </source>
</evidence>
<evidence type="ECO:0000313" key="6">
    <source>
        <dbReference type="Proteomes" id="UP000233375"/>
    </source>
</evidence>
<evidence type="ECO:0000259" key="4">
    <source>
        <dbReference type="Pfam" id="PF06094"/>
    </source>
</evidence>
<proteinExistence type="inferred from homology"/>
<dbReference type="InterPro" id="IPR036568">
    <property type="entry name" value="GGCT-like_sf"/>
</dbReference>
<organism evidence="5 6">
    <name type="scientific">Niallia nealsonii</name>
    <dbReference type="NCBI Taxonomy" id="115979"/>
    <lineage>
        <taxon>Bacteria</taxon>
        <taxon>Bacillati</taxon>
        <taxon>Bacillota</taxon>
        <taxon>Bacilli</taxon>
        <taxon>Bacillales</taxon>
        <taxon>Bacillaceae</taxon>
        <taxon>Niallia</taxon>
    </lineage>
</organism>
<dbReference type="InterPro" id="IPR039126">
    <property type="entry name" value="GGACT"/>
</dbReference>
<sequence length="132" mass="15685">MQNVFVYGSLKKQEKNHYMMENYFCLSMDAWINGKLYDGFVGYPFLVLDQKSKVYGEIYQVPEKDLDILDEFEDYFPDGDNNLYERVEIDAFTKTSCLKAYVYVCVQTEMLKEEIVFGNWSLVEGERKKDRE</sequence>
<evidence type="ECO:0000313" key="5">
    <source>
        <dbReference type="EMBL" id="PKG22436.1"/>
    </source>
</evidence>
<dbReference type="Gene3D" id="3.10.490.10">
    <property type="entry name" value="Gamma-glutamyl cyclotransferase-like"/>
    <property type="match status" value="1"/>
</dbReference>
<dbReference type="GO" id="GO:0005829">
    <property type="term" value="C:cytosol"/>
    <property type="evidence" value="ECO:0007669"/>
    <property type="project" value="TreeGrafter"/>
</dbReference>
<protein>
    <recommendedName>
        <fullName evidence="3">Gamma-glutamylcyclotransferase family protein</fullName>
    </recommendedName>
</protein>
<dbReference type="PANTHER" id="PTHR12510">
    <property type="entry name" value="TROPONIN C-AKIN-1 PROTEIN"/>
    <property type="match status" value="1"/>
</dbReference>
<dbReference type="GO" id="GO:0061929">
    <property type="term" value="F:gamma-glutamylaminecyclotransferase activity"/>
    <property type="evidence" value="ECO:0007669"/>
    <property type="project" value="InterPro"/>
</dbReference>
<dbReference type="CDD" id="cd06661">
    <property type="entry name" value="GGCT_like"/>
    <property type="match status" value="1"/>
</dbReference>
<dbReference type="EMBL" id="PISE01000043">
    <property type="protein sequence ID" value="PKG22436.1"/>
    <property type="molecule type" value="Genomic_DNA"/>
</dbReference>
<comment type="caution">
    <text evidence="5">The sequence shown here is derived from an EMBL/GenBank/DDBJ whole genome shotgun (WGS) entry which is preliminary data.</text>
</comment>
<keyword evidence="6" id="KW-1185">Reference proteome</keyword>